<protein>
    <submittedName>
        <fullName evidence="1">Uncharacterized protein</fullName>
    </submittedName>
</protein>
<gene>
    <name evidence="1" type="ORF">BN1012_Phect1618</name>
</gene>
<sequence length="42" mass="4705">MTLLLQPRMWTPGPILQGRRVLWRAQPSAARPASGRRGAPPR</sequence>
<reference evidence="1 2" key="1">
    <citation type="journal article" date="2014" name="Front. Genet.">
        <title>Genome and metabolic network of "Candidatus Phaeomarinobacter ectocarpi" Ec32, a new candidate genus of Alphaproteobacteria frequently associated with brown algae.</title>
        <authorList>
            <person name="Dittami S.M."/>
            <person name="Barbeyron T."/>
            <person name="Boyen C."/>
            <person name="Cambefort J."/>
            <person name="Collet G."/>
            <person name="Delage L."/>
            <person name="Gobet A."/>
            <person name="Groisillier A."/>
            <person name="Leblanc C."/>
            <person name="Michel G."/>
            <person name="Scornet D."/>
            <person name="Siegel A."/>
            <person name="Tapia J.E."/>
            <person name="Tonon T."/>
        </authorList>
    </citation>
    <scope>NUCLEOTIDE SEQUENCE [LARGE SCALE GENOMIC DNA]</scope>
    <source>
        <strain evidence="1 2">Ec32</strain>
    </source>
</reference>
<name>X5MD37_9HYPH</name>
<proteinExistence type="predicted"/>
<accession>X5MD37</accession>
<dbReference type="Proteomes" id="UP000032160">
    <property type="component" value="Chromosome I"/>
</dbReference>
<dbReference type="KEGG" id="pect:BN1012_Phect1618"/>
<evidence type="ECO:0000313" key="1">
    <source>
        <dbReference type="EMBL" id="CDO59832.1"/>
    </source>
</evidence>
<organism evidence="1 2">
    <name type="scientific">Candidatus Phaeomarinibacter ectocarpi</name>
    <dbReference type="NCBI Taxonomy" id="1458461"/>
    <lineage>
        <taxon>Bacteria</taxon>
        <taxon>Pseudomonadati</taxon>
        <taxon>Pseudomonadota</taxon>
        <taxon>Alphaproteobacteria</taxon>
        <taxon>Hyphomicrobiales</taxon>
        <taxon>Parvibaculaceae</taxon>
        <taxon>Candidatus Phaeomarinibacter</taxon>
    </lineage>
</organism>
<dbReference type="AlphaFoldDB" id="X5MD37"/>
<keyword evidence="2" id="KW-1185">Reference proteome</keyword>
<dbReference type="HOGENOM" id="CLU_3248833_0_0_5"/>
<evidence type="ECO:0000313" key="2">
    <source>
        <dbReference type="Proteomes" id="UP000032160"/>
    </source>
</evidence>
<dbReference type="EMBL" id="HG966617">
    <property type="protein sequence ID" value="CDO59832.1"/>
    <property type="molecule type" value="Genomic_DNA"/>
</dbReference>